<name>A0A1Z5JHP1_FISSO</name>
<dbReference type="GO" id="GO:0005737">
    <property type="term" value="C:cytoplasm"/>
    <property type="evidence" value="ECO:0007669"/>
    <property type="project" value="TreeGrafter"/>
</dbReference>
<proteinExistence type="predicted"/>
<dbReference type="Gene3D" id="3.30.9.10">
    <property type="entry name" value="D-Amino Acid Oxidase, subunit A, domain 2"/>
    <property type="match status" value="1"/>
</dbReference>
<dbReference type="SUPFAM" id="SSF51905">
    <property type="entry name" value="FAD/NAD(P)-binding domain"/>
    <property type="match status" value="1"/>
</dbReference>
<feature type="domain" description="FAD dependent oxidoreductase" evidence="1">
    <location>
        <begin position="18"/>
        <end position="345"/>
    </location>
</feature>
<dbReference type="EMBL" id="BDSP01000069">
    <property type="protein sequence ID" value="GAX13514.1"/>
    <property type="molecule type" value="Genomic_DNA"/>
</dbReference>
<dbReference type="PANTHER" id="PTHR13847:SF261">
    <property type="entry name" value="FAD-DEPENDENT OXIDOREDUCTASE FAMILY PROTEIN"/>
    <property type="match status" value="1"/>
</dbReference>
<dbReference type="AlphaFoldDB" id="A0A1Z5JHP1"/>
<evidence type="ECO:0000313" key="2">
    <source>
        <dbReference type="EMBL" id="GAX13514.1"/>
    </source>
</evidence>
<protein>
    <recommendedName>
        <fullName evidence="1">FAD dependent oxidoreductase domain-containing protein</fullName>
    </recommendedName>
</protein>
<gene>
    <name evidence="2" type="ORF">FisN_27Lu010</name>
</gene>
<dbReference type="InterPro" id="IPR006076">
    <property type="entry name" value="FAD-dep_OxRdtase"/>
</dbReference>
<dbReference type="InterPro" id="IPR036188">
    <property type="entry name" value="FAD/NAD-bd_sf"/>
</dbReference>
<evidence type="ECO:0000259" key="1">
    <source>
        <dbReference type="Pfam" id="PF01266"/>
    </source>
</evidence>
<dbReference type="PANTHER" id="PTHR13847">
    <property type="entry name" value="SARCOSINE DEHYDROGENASE-RELATED"/>
    <property type="match status" value="1"/>
</dbReference>
<dbReference type="Gene3D" id="3.50.50.60">
    <property type="entry name" value="FAD/NAD(P)-binding domain"/>
    <property type="match status" value="1"/>
</dbReference>
<dbReference type="InParanoid" id="A0A1Z5JHP1"/>
<evidence type="ECO:0000313" key="3">
    <source>
        <dbReference type="Proteomes" id="UP000198406"/>
    </source>
</evidence>
<organism evidence="2 3">
    <name type="scientific">Fistulifera solaris</name>
    <name type="common">Oleaginous diatom</name>
    <dbReference type="NCBI Taxonomy" id="1519565"/>
    <lineage>
        <taxon>Eukaryota</taxon>
        <taxon>Sar</taxon>
        <taxon>Stramenopiles</taxon>
        <taxon>Ochrophyta</taxon>
        <taxon>Bacillariophyta</taxon>
        <taxon>Bacillariophyceae</taxon>
        <taxon>Bacillariophycidae</taxon>
        <taxon>Naviculales</taxon>
        <taxon>Naviculaceae</taxon>
        <taxon>Fistulifera</taxon>
    </lineage>
</organism>
<reference evidence="2 3" key="1">
    <citation type="journal article" date="2015" name="Plant Cell">
        <title>Oil accumulation by the oleaginous diatom Fistulifera solaris as revealed by the genome and transcriptome.</title>
        <authorList>
            <person name="Tanaka T."/>
            <person name="Maeda Y."/>
            <person name="Veluchamy A."/>
            <person name="Tanaka M."/>
            <person name="Abida H."/>
            <person name="Marechal E."/>
            <person name="Bowler C."/>
            <person name="Muto M."/>
            <person name="Sunaga Y."/>
            <person name="Tanaka M."/>
            <person name="Yoshino T."/>
            <person name="Taniguchi T."/>
            <person name="Fukuda Y."/>
            <person name="Nemoto M."/>
            <person name="Matsumoto M."/>
            <person name="Wong P.S."/>
            <person name="Aburatani S."/>
            <person name="Fujibuchi W."/>
        </authorList>
    </citation>
    <scope>NUCLEOTIDE SEQUENCE [LARGE SCALE GENOMIC DNA]</scope>
    <source>
        <strain evidence="2 3">JPCC DA0580</strain>
    </source>
</reference>
<dbReference type="OrthoDB" id="547145at2759"/>
<sequence length="373" mass="40890">MSYLHASSSIDARNQTISVIGGGMAGLAVTYHLLSQGPPSRIQVFDKAPVGNGGASAVAGGLLHPLSPRGKLVYRGIKGLYETNALLRVTVPAIVKDRLYRVATTEAQAITFQLTAQKIPRICEWIAANEMQRICQSDTVYGGLVLQNGCKVVDVPAYLKGLWSACEHLAQEKNCQLTWTVTENAAINQDDIIVYTAGSGLFEPNSLLSAPTFPMQLVHGQSLVIRCNNNNNLKDALLCGKYISPLKDPSLVLVGSTHEFRDDLLSPEEVIHELRERTSAVAPHLWEDYIVEKITKGTRVQSERGKHGRLPIVGKLPGNKQRWVLTGLSSRGLLYHALYGKMLAKAILQGSEDCLTELDDGILWWKKKLKQST</sequence>
<dbReference type="Pfam" id="PF01266">
    <property type="entry name" value="DAO"/>
    <property type="match status" value="1"/>
</dbReference>
<keyword evidence="3" id="KW-1185">Reference proteome</keyword>
<dbReference type="Proteomes" id="UP000198406">
    <property type="component" value="Unassembled WGS sequence"/>
</dbReference>
<accession>A0A1Z5JHP1</accession>
<comment type="caution">
    <text evidence="2">The sequence shown here is derived from an EMBL/GenBank/DDBJ whole genome shotgun (WGS) entry which is preliminary data.</text>
</comment>